<evidence type="ECO:0000256" key="4">
    <source>
        <dbReference type="ARBA" id="ARBA00023239"/>
    </source>
</evidence>
<dbReference type="Pfam" id="PF01212">
    <property type="entry name" value="Beta_elim_lyase"/>
    <property type="match status" value="1"/>
</dbReference>
<dbReference type="GO" id="GO:0009072">
    <property type="term" value="P:aromatic amino acid metabolic process"/>
    <property type="evidence" value="ECO:0007669"/>
    <property type="project" value="InterPro"/>
</dbReference>
<keyword evidence="4 6" id="KW-0456">Lyase</keyword>
<dbReference type="Gene3D" id="3.90.1150.10">
    <property type="entry name" value="Aspartate Aminotransferase, domain 1"/>
    <property type="match status" value="1"/>
</dbReference>
<reference evidence="6 7" key="1">
    <citation type="submission" date="2017-09" db="EMBL/GenBank/DDBJ databases">
        <title>Genome sequences of Natrinema ejinorence JCM 13890T.</title>
        <authorList>
            <person name="Roh S.W."/>
            <person name="Kim Y.B."/>
            <person name="Kim J.Y."/>
        </authorList>
    </citation>
    <scope>NUCLEOTIDE SEQUENCE [LARGE SCALE GENOMIC DNA]</scope>
    <source>
        <strain evidence="6 7">JCM 13890</strain>
    </source>
</reference>
<dbReference type="SUPFAM" id="SSF53383">
    <property type="entry name" value="PLP-dependent transferases"/>
    <property type="match status" value="1"/>
</dbReference>
<evidence type="ECO:0000256" key="2">
    <source>
        <dbReference type="ARBA" id="ARBA00009721"/>
    </source>
</evidence>
<dbReference type="EMBL" id="NXNI01000001">
    <property type="protein sequence ID" value="PCR89075.1"/>
    <property type="molecule type" value="Genomic_DNA"/>
</dbReference>
<dbReference type="OrthoDB" id="287201at2157"/>
<dbReference type="PANTHER" id="PTHR32325:SF4">
    <property type="entry name" value="TRYPTOPHANASE"/>
    <property type="match status" value="1"/>
</dbReference>
<dbReference type="PANTHER" id="PTHR32325">
    <property type="entry name" value="BETA-ELIMINATING LYASE-LIKE PROTEIN-RELATED"/>
    <property type="match status" value="1"/>
</dbReference>
<dbReference type="InterPro" id="IPR001597">
    <property type="entry name" value="ArAA_b-elim_lyase/Thr_aldolase"/>
</dbReference>
<comment type="cofactor">
    <cofactor evidence="1">
        <name>pyridoxal 5'-phosphate</name>
        <dbReference type="ChEBI" id="CHEBI:597326"/>
    </cofactor>
</comment>
<comment type="caution">
    <text evidence="6">The sequence shown here is derived from an EMBL/GenBank/DDBJ whole genome shotgun (WGS) entry which is preliminary data.</text>
</comment>
<evidence type="ECO:0000313" key="6">
    <source>
        <dbReference type="EMBL" id="PCR89075.1"/>
    </source>
</evidence>
<dbReference type="NCBIfam" id="NF009709">
    <property type="entry name" value="PRK13238.1"/>
    <property type="match status" value="1"/>
</dbReference>
<evidence type="ECO:0000256" key="1">
    <source>
        <dbReference type="ARBA" id="ARBA00001933"/>
    </source>
</evidence>
<keyword evidence="7" id="KW-1185">Reference proteome</keyword>
<dbReference type="GO" id="GO:0016830">
    <property type="term" value="F:carbon-carbon lyase activity"/>
    <property type="evidence" value="ECO:0007669"/>
    <property type="project" value="InterPro"/>
</dbReference>
<dbReference type="InterPro" id="IPR015421">
    <property type="entry name" value="PyrdxlP-dep_Trfase_major"/>
</dbReference>
<dbReference type="RefSeq" id="WP_097378026.1">
    <property type="nucleotide sequence ID" value="NZ_NXNI01000001.1"/>
</dbReference>
<evidence type="ECO:0000313" key="7">
    <source>
        <dbReference type="Proteomes" id="UP000219689"/>
    </source>
</evidence>
<evidence type="ECO:0000256" key="3">
    <source>
        <dbReference type="ARBA" id="ARBA00022898"/>
    </source>
</evidence>
<organism evidence="6 7">
    <name type="scientific">Natrinema ejinorense</name>
    <dbReference type="NCBI Taxonomy" id="373386"/>
    <lineage>
        <taxon>Archaea</taxon>
        <taxon>Methanobacteriati</taxon>
        <taxon>Methanobacteriota</taxon>
        <taxon>Stenosarchaea group</taxon>
        <taxon>Halobacteria</taxon>
        <taxon>Halobacteriales</taxon>
        <taxon>Natrialbaceae</taxon>
        <taxon>Natrinema</taxon>
    </lineage>
</organism>
<feature type="domain" description="Aromatic amino acid beta-eliminating lyase/threonine aldolase" evidence="5">
    <location>
        <begin position="42"/>
        <end position="409"/>
    </location>
</feature>
<dbReference type="InterPro" id="IPR011166">
    <property type="entry name" value="Beta-eliminating_lyase"/>
</dbReference>
<protein>
    <submittedName>
        <fullName evidence="6">Tyrosine phenol-lyase</fullName>
    </submittedName>
</protein>
<proteinExistence type="inferred from homology"/>
<keyword evidence="3" id="KW-0663">Pyridoxal phosphate</keyword>
<comment type="similarity">
    <text evidence="2">Belongs to the beta-eliminating lyase family.</text>
</comment>
<dbReference type="InterPro" id="IPR015424">
    <property type="entry name" value="PyrdxlP-dep_Trfase"/>
</dbReference>
<dbReference type="Gene3D" id="3.40.640.10">
    <property type="entry name" value="Type I PLP-dependent aspartate aminotransferase-like (Major domain)"/>
    <property type="match status" value="1"/>
</dbReference>
<sequence length="459" mass="49597">MVAYKSKVVEPIHLPSKERRTKALEEAGYNAFNLPADDVFIDLLTDSGTGAMSDDQWAALLQGDEAYAGSASFGRLESAVADVMGFDRVVPAHQGRGAENVLYGSLLSEGDVALNNTHFDTTRAHVSNQGADPVDCPVPGAHDPATDEPFKGDFSLERARTVVDEVGAERVPLVILTITNNSTAGQPVSVSNTRRVRAFADEIDATFVIDACRFAENAYFVTRREDEFADATVAEVAREQLGLADAIVMSGKKDGLANVGGFVATDDEALFERCKQRAILYEGFPTYGGMAGRDVAAMAVGLREAVEEAYIEDRVEQVRELGAMLEEAGLPVYTPIGGHAVYLDAGATFPDIPAERFPGQVLVCELYREGGVRGVELGSFAFPETDRPELVRLAVPRRTYHREHFEHVVETAEAVLENRHEVSGLEIVSNPAVPELRHFSASLEPLSTDAPPAVDAESD</sequence>
<gene>
    <name evidence="6" type="ORF">CP557_00110</name>
</gene>
<dbReference type="AlphaFoldDB" id="A0A2A5QQK5"/>
<dbReference type="InterPro" id="IPR015422">
    <property type="entry name" value="PyrdxlP-dep_Trfase_small"/>
</dbReference>
<accession>A0A2A5QQK5</accession>
<dbReference type="Proteomes" id="UP000219689">
    <property type="component" value="Unassembled WGS sequence"/>
</dbReference>
<dbReference type="PIRSF" id="PIRSF001386">
    <property type="entry name" value="Trpase"/>
    <property type="match status" value="1"/>
</dbReference>
<evidence type="ECO:0000259" key="5">
    <source>
        <dbReference type="Pfam" id="PF01212"/>
    </source>
</evidence>
<name>A0A2A5QQK5_9EURY</name>